<dbReference type="CDD" id="cd00158">
    <property type="entry name" value="RHOD"/>
    <property type="match status" value="1"/>
</dbReference>
<sequence>MKTVTKADIKRMNEVNDEDFVLINALPVDAFNEKHIRTSINIPFPDNDNFVEDVTKVTGENKNRKIIVYCANKQCDVSLNAAKALDQAGFVNVYDYEGGMEDWESQKEEA</sequence>
<accession>A0A1H6KT57</accession>
<dbReference type="InterPro" id="IPR050229">
    <property type="entry name" value="GlpE_sulfurtransferase"/>
</dbReference>
<organism evidence="2 3">
    <name type="scientific">Rheinheimera pacifica</name>
    <dbReference type="NCBI Taxonomy" id="173990"/>
    <lineage>
        <taxon>Bacteria</taxon>
        <taxon>Pseudomonadati</taxon>
        <taxon>Pseudomonadota</taxon>
        <taxon>Gammaproteobacteria</taxon>
        <taxon>Chromatiales</taxon>
        <taxon>Chromatiaceae</taxon>
        <taxon>Rheinheimera</taxon>
    </lineage>
</organism>
<dbReference type="InterPro" id="IPR036873">
    <property type="entry name" value="Rhodanese-like_dom_sf"/>
</dbReference>
<feature type="domain" description="Rhodanese" evidence="1">
    <location>
        <begin position="16"/>
        <end position="108"/>
    </location>
</feature>
<reference evidence="3" key="1">
    <citation type="submission" date="2016-10" db="EMBL/GenBank/DDBJ databases">
        <authorList>
            <person name="Varghese N."/>
            <person name="Submissions S."/>
        </authorList>
    </citation>
    <scope>NUCLEOTIDE SEQUENCE [LARGE SCALE GENOMIC DNA]</scope>
    <source>
        <strain evidence="3">DSM 17616</strain>
    </source>
</reference>
<gene>
    <name evidence="2" type="ORF">SAMN05660691_01242</name>
</gene>
<evidence type="ECO:0000313" key="2">
    <source>
        <dbReference type="EMBL" id="SEH75059.1"/>
    </source>
</evidence>
<dbReference type="PANTHER" id="PTHR43031:SF7">
    <property type="entry name" value="NITRIC OXIDE REDUCTASE FLRD-NAD(+) REDUCTASE"/>
    <property type="match status" value="1"/>
</dbReference>
<dbReference type="STRING" id="173990.SAMN05660691_01242"/>
<proteinExistence type="predicted"/>
<dbReference type="PANTHER" id="PTHR43031">
    <property type="entry name" value="FAD-DEPENDENT OXIDOREDUCTASE"/>
    <property type="match status" value="1"/>
</dbReference>
<dbReference type="Gene3D" id="3.40.250.10">
    <property type="entry name" value="Rhodanese-like domain"/>
    <property type="match status" value="1"/>
</dbReference>
<dbReference type="AlphaFoldDB" id="A0A1H6KT57"/>
<dbReference type="Pfam" id="PF00581">
    <property type="entry name" value="Rhodanese"/>
    <property type="match status" value="1"/>
</dbReference>
<dbReference type="EMBL" id="FNXF01000003">
    <property type="protein sequence ID" value="SEH75059.1"/>
    <property type="molecule type" value="Genomic_DNA"/>
</dbReference>
<dbReference type="SMART" id="SM00450">
    <property type="entry name" value="RHOD"/>
    <property type="match status" value="1"/>
</dbReference>
<dbReference type="InterPro" id="IPR001763">
    <property type="entry name" value="Rhodanese-like_dom"/>
</dbReference>
<dbReference type="OrthoDB" id="176845at2"/>
<evidence type="ECO:0000313" key="3">
    <source>
        <dbReference type="Proteomes" id="UP000199371"/>
    </source>
</evidence>
<name>A0A1H6KT57_9GAMM</name>
<protein>
    <submittedName>
        <fullName evidence="2">Rhodanese-related sulfurtransferase</fullName>
    </submittedName>
</protein>
<dbReference type="Proteomes" id="UP000199371">
    <property type="component" value="Unassembled WGS sequence"/>
</dbReference>
<keyword evidence="2" id="KW-0808">Transferase</keyword>
<dbReference type="GO" id="GO:0016740">
    <property type="term" value="F:transferase activity"/>
    <property type="evidence" value="ECO:0007669"/>
    <property type="project" value="UniProtKB-KW"/>
</dbReference>
<dbReference type="RefSeq" id="WP_092791372.1">
    <property type="nucleotide sequence ID" value="NZ_FNXF01000003.1"/>
</dbReference>
<keyword evidence="3" id="KW-1185">Reference proteome</keyword>
<evidence type="ECO:0000259" key="1">
    <source>
        <dbReference type="PROSITE" id="PS50206"/>
    </source>
</evidence>
<dbReference type="SUPFAM" id="SSF52821">
    <property type="entry name" value="Rhodanese/Cell cycle control phosphatase"/>
    <property type="match status" value="1"/>
</dbReference>
<dbReference type="PROSITE" id="PS50206">
    <property type="entry name" value="RHODANESE_3"/>
    <property type="match status" value="1"/>
</dbReference>